<dbReference type="EMBL" id="CAXLJL010000234">
    <property type="protein sequence ID" value="CAL5134954.1"/>
    <property type="molecule type" value="Genomic_DNA"/>
</dbReference>
<dbReference type="InterPro" id="IPR001932">
    <property type="entry name" value="PPM-type_phosphatase-like_dom"/>
</dbReference>
<accession>A0AAV2TFV4</accession>
<sequence length="665" mass="73491">MAAATKTVTSKHNDRSELGLIKSWSFKERIQALRRNLTWSSSEPGDSNHCADQLRSQFRTRSVTRCDVWRALSPAELPSVSVYRVLPYHQLSKEVFASVTGPGSGLLAVQRWPKAKFADSDILKNWKTLKNRKAHGISVSLYEKNPLTNRTTGDPNADAFLVRARCNSAVLAAADGVNWGRDSMQAARCAIYSVYEYLEKNLYGPNTNSVKVRDTREAAQMLFEAFSSAQERIVACTTGLTTLCVALVLPVSCNQNESSDLSVHPDADSNQLPPLDGLGQKYATIVVSVGDSRAFLLSKFHGIREVTGWVPCPTGTMDNGRLNSTEEQNQLWLVNSPTQSPNIRMTPPPRDFRDAGGALGPVHKNGNPELNNLICAVTLCDPGDIVLLGSDGLTDNFDPVVTQIAMPESPQLDFVDEDDELELSPGSSSEALTETSMTSDHSVSSTPARSWFNPLRLTPPPPMSIWPKPPPPPPNTWLLRPDSSSSPQKISDFTDSISAKSLNFTNRLELNWYERRRYAGKELEKVWHETDEAVSNSLSGFGGTASSRDLCEALINHALKVTAQKRELLEQPEWAQLRMPAARLKQLDLPSPEEELGEEQAHTKRKWLADILKRTSGKLDHATVVAYEVGYYNGDENEVYEERDQDAYANSKCPSACPSLPHSEP</sequence>
<name>A0AAV2TFV4_CALDB</name>
<dbReference type="InterPro" id="IPR053287">
    <property type="entry name" value="PP2C-like_domain"/>
</dbReference>
<evidence type="ECO:0000256" key="1">
    <source>
        <dbReference type="SAM" id="MobiDB-lite"/>
    </source>
</evidence>
<reference evidence="3" key="1">
    <citation type="submission" date="2024-06" db="EMBL/GenBank/DDBJ databases">
        <authorList>
            <person name="Liu X."/>
            <person name="Lenzi L."/>
            <person name="Haldenby T S."/>
            <person name="Uol C."/>
        </authorList>
    </citation>
    <scope>NUCLEOTIDE SEQUENCE</scope>
</reference>
<dbReference type="AlphaFoldDB" id="A0AAV2TFV4"/>
<dbReference type="Proteomes" id="UP001497525">
    <property type="component" value="Unassembled WGS sequence"/>
</dbReference>
<proteinExistence type="predicted"/>
<feature type="domain" description="PPM-type phosphatase" evidence="2">
    <location>
        <begin position="137"/>
        <end position="502"/>
    </location>
</feature>
<dbReference type="PANTHER" id="PTHR21586">
    <property type="entry name" value="TIPA"/>
    <property type="match status" value="1"/>
</dbReference>
<feature type="compositionally biased region" description="Polar residues" evidence="1">
    <location>
        <begin position="425"/>
        <end position="448"/>
    </location>
</feature>
<dbReference type="Gene3D" id="3.60.40.10">
    <property type="entry name" value="PPM-type phosphatase domain"/>
    <property type="match status" value="1"/>
</dbReference>
<feature type="compositionally biased region" description="Pro residues" evidence="1">
    <location>
        <begin position="457"/>
        <end position="475"/>
    </location>
</feature>
<dbReference type="PANTHER" id="PTHR21586:SF0">
    <property type="entry name" value="PP2C-LIKE DOMAIN-CONTAINING PROTEIN CG9801"/>
    <property type="match status" value="1"/>
</dbReference>
<dbReference type="InterPro" id="IPR036457">
    <property type="entry name" value="PPM-type-like_dom_sf"/>
</dbReference>
<protein>
    <recommendedName>
        <fullName evidence="2">PPM-type phosphatase domain-containing protein</fullName>
    </recommendedName>
</protein>
<evidence type="ECO:0000313" key="3">
    <source>
        <dbReference type="EMBL" id="CAL5134954.1"/>
    </source>
</evidence>
<dbReference type="SMART" id="SM00332">
    <property type="entry name" value="PP2Cc"/>
    <property type="match status" value="1"/>
</dbReference>
<gene>
    <name evidence="3" type="ORF">CDAUBV1_LOCUS9043</name>
</gene>
<evidence type="ECO:0000313" key="4">
    <source>
        <dbReference type="Proteomes" id="UP001497525"/>
    </source>
</evidence>
<dbReference type="SUPFAM" id="SSF81606">
    <property type="entry name" value="PP2C-like"/>
    <property type="match status" value="1"/>
</dbReference>
<comment type="caution">
    <text evidence="3">The sequence shown here is derived from an EMBL/GenBank/DDBJ whole genome shotgun (WGS) entry which is preliminary data.</text>
</comment>
<organism evidence="3 4">
    <name type="scientific">Calicophoron daubneyi</name>
    <name type="common">Rumen fluke</name>
    <name type="synonym">Paramphistomum daubneyi</name>
    <dbReference type="NCBI Taxonomy" id="300641"/>
    <lineage>
        <taxon>Eukaryota</taxon>
        <taxon>Metazoa</taxon>
        <taxon>Spiralia</taxon>
        <taxon>Lophotrochozoa</taxon>
        <taxon>Platyhelminthes</taxon>
        <taxon>Trematoda</taxon>
        <taxon>Digenea</taxon>
        <taxon>Plagiorchiida</taxon>
        <taxon>Pronocephalata</taxon>
        <taxon>Paramphistomoidea</taxon>
        <taxon>Paramphistomidae</taxon>
        <taxon>Calicophoron</taxon>
    </lineage>
</organism>
<evidence type="ECO:0000259" key="2">
    <source>
        <dbReference type="SMART" id="SM00332"/>
    </source>
</evidence>
<feature type="region of interest" description="Disordered" evidence="1">
    <location>
        <begin position="419"/>
        <end position="489"/>
    </location>
</feature>